<evidence type="ECO:0000256" key="8">
    <source>
        <dbReference type="ARBA" id="ARBA00022989"/>
    </source>
</evidence>
<keyword evidence="10" id="KW-0496">Mitochondrion</keyword>
<evidence type="ECO:0000256" key="1">
    <source>
        <dbReference type="ARBA" id="ARBA00004434"/>
    </source>
</evidence>
<reference evidence="13" key="1">
    <citation type="submission" date="2021-03" db="EMBL/GenBank/DDBJ databases">
        <title>Draft genome sequence of rust myrtle Austropuccinia psidii MF-1, a brazilian biotype.</title>
        <authorList>
            <person name="Quecine M.C."/>
            <person name="Pachon D.M.R."/>
            <person name="Bonatelli M.L."/>
            <person name="Correr F.H."/>
            <person name="Franceschini L.M."/>
            <person name="Leite T.F."/>
            <person name="Margarido G.R.A."/>
            <person name="Almeida C.A."/>
            <person name="Ferrarezi J.A."/>
            <person name="Labate C.A."/>
        </authorList>
    </citation>
    <scope>NUCLEOTIDE SEQUENCE</scope>
    <source>
        <strain evidence="13">MF-1</strain>
    </source>
</reference>
<gene>
    <name evidence="13" type="ORF">O181_059407</name>
</gene>
<dbReference type="GO" id="GO:0005743">
    <property type="term" value="C:mitochondrial inner membrane"/>
    <property type="evidence" value="ECO:0007669"/>
    <property type="project" value="UniProtKB-SubCell"/>
</dbReference>
<dbReference type="GO" id="GO:0015031">
    <property type="term" value="P:protein transport"/>
    <property type="evidence" value="ECO:0007669"/>
    <property type="project" value="UniProtKB-KW"/>
</dbReference>
<keyword evidence="7" id="KW-0653">Protein transport</keyword>
<evidence type="ECO:0000256" key="3">
    <source>
        <dbReference type="ARBA" id="ARBA00020796"/>
    </source>
</evidence>
<keyword evidence="6" id="KW-0999">Mitochondrion inner membrane</keyword>
<accession>A0A9Q3ELK8</accession>
<evidence type="ECO:0000313" key="13">
    <source>
        <dbReference type="EMBL" id="MBW0519692.1"/>
    </source>
</evidence>
<dbReference type="EMBL" id="AVOT02027584">
    <property type="protein sequence ID" value="MBW0519692.1"/>
    <property type="molecule type" value="Genomic_DNA"/>
</dbReference>
<keyword evidence="14" id="KW-1185">Reference proteome</keyword>
<protein>
    <recommendedName>
        <fullName evidence="3">Mitochondrial import inner membrane translocase subunit TIM54</fullName>
    </recommendedName>
</protein>
<evidence type="ECO:0000256" key="12">
    <source>
        <dbReference type="SAM" id="MobiDB-lite"/>
    </source>
</evidence>
<keyword evidence="4" id="KW-0813">Transport</keyword>
<evidence type="ECO:0000256" key="9">
    <source>
        <dbReference type="ARBA" id="ARBA00023010"/>
    </source>
</evidence>
<keyword evidence="11" id="KW-0472">Membrane</keyword>
<evidence type="ECO:0000256" key="10">
    <source>
        <dbReference type="ARBA" id="ARBA00023128"/>
    </source>
</evidence>
<comment type="similarity">
    <text evidence="2">Belongs to the TIM54 family.</text>
</comment>
<sequence>MDLHRPSSSNASVESKLSLKNDINPAFKYLGIPKSWLKTKSFSNFKLPSRNTSAFLLLSTSLISLYFYDREQCKRIRQKYINQVQHISQEPIPDSETSLKWMPRKLNVYGARVPEDVEVDRAAQWFKKYVKPILVAAAIDYTIHDGISPGGLGRKIAADIRDQRVIQAAQEKDGFKQSPLSPGMPGYRQWHAEQNKLEGGTLILGRATLKEYLWGLQQGYKQHIPLDTLDDDERFARELEEQGVFDDPPSSEHLTSNQDLMMPQGLRSVQEGLGVDGTGTDDPFNDVLPHSTHSVVSEKPSRFFGLFSRSQPAPITPLLPTEPLQKTLAPIPIPPQPPLLLVPFDHPIGMKWWPLKLFRFFHRRAQAETGGQTALKLIESQRRPIQPPIDFTGINEWPKSSQMVDQPDFSVKLTKSPDLDFLAPEAEEHLRASYKKAASKILEEQELFRNELRSRLLKARQASNDLENKSTSNSNNGLNESQLRQEAFQKEKKWRNDLEGWNIVRKGSGVCWDPDMEHTLELYVSKENI</sequence>
<keyword evidence="8" id="KW-1133">Transmembrane helix</keyword>
<name>A0A9Q3ELK8_9BASI</name>
<evidence type="ECO:0000256" key="2">
    <source>
        <dbReference type="ARBA" id="ARBA00006355"/>
    </source>
</evidence>
<dbReference type="OrthoDB" id="5598305at2759"/>
<evidence type="ECO:0000256" key="4">
    <source>
        <dbReference type="ARBA" id="ARBA00022448"/>
    </source>
</evidence>
<dbReference type="Pfam" id="PF11711">
    <property type="entry name" value="Tim54"/>
    <property type="match status" value="1"/>
</dbReference>
<proteinExistence type="inferred from homology"/>
<keyword evidence="5" id="KW-0812">Transmembrane</keyword>
<keyword evidence="9" id="KW-0811">Translocation</keyword>
<organism evidence="13 14">
    <name type="scientific">Austropuccinia psidii MF-1</name>
    <dbReference type="NCBI Taxonomy" id="1389203"/>
    <lineage>
        <taxon>Eukaryota</taxon>
        <taxon>Fungi</taxon>
        <taxon>Dikarya</taxon>
        <taxon>Basidiomycota</taxon>
        <taxon>Pucciniomycotina</taxon>
        <taxon>Pucciniomycetes</taxon>
        <taxon>Pucciniales</taxon>
        <taxon>Sphaerophragmiaceae</taxon>
        <taxon>Austropuccinia</taxon>
    </lineage>
</organism>
<evidence type="ECO:0000256" key="5">
    <source>
        <dbReference type="ARBA" id="ARBA00022692"/>
    </source>
</evidence>
<evidence type="ECO:0000313" key="14">
    <source>
        <dbReference type="Proteomes" id="UP000765509"/>
    </source>
</evidence>
<comment type="caution">
    <text evidence="13">The sequence shown here is derived from an EMBL/GenBank/DDBJ whole genome shotgun (WGS) entry which is preliminary data.</text>
</comment>
<evidence type="ECO:0000256" key="6">
    <source>
        <dbReference type="ARBA" id="ARBA00022792"/>
    </source>
</evidence>
<evidence type="ECO:0000256" key="7">
    <source>
        <dbReference type="ARBA" id="ARBA00022927"/>
    </source>
</evidence>
<comment type="subcellular location">
    <subcellularLocation>
        <location evidence="1">Mitochondrion inner membrane</location>
        <topology evidence="1">Single-pass membrane protein</topology>
    </subcellularLocation>
</comment>
<dbReference type="InterPro" id="IPR021056">
    <property type="entry name" value="Mt_import_IM_translocase_Tim54"/>
</dbReference>
<evidence type="ECO:0000256" key="11">
    <source>
        <dbReference type="ARBA" id="ARBA00023136"/>
    </source>
</evidence>
<dbReference type="Proteomes" id="UP000765509">
    <property type="component" value="Unassembled WGS sequence"/>
</dbReference>
<feature type="region of interest" description="Disordered" evidence="12">
    <location>
        <begin position="461"/>
        <end position="481"/>
    </location>
</feature>
<dbReference type="AlphaFoldDB" id="A0A9Q3ELK8"/>